<organism evidence="2 3">
    <name type="scientific">Bacteroides graminisolvens DSM 19988 = JCM 15093</name>
    <dbReference type="NCBI Taxonomy" id="1121097"/>
    <lineage>
        <taxon>Bacteria</taxon>
        <taxon>Pseudomonadati</taxon>
        <taxon>Bacteroidota</taxon>
        <taxon>Bacteroidia</taxon>
        <taxon>Bacteroidales</taxon>
        <taxon>Bacteroidaceae</taxon>
        <taxon>Bacteroides</taxon>
    </lineage>
</organism>
<feature type="transmembrane region" description="Helical" evidence="1">
    <location>
        <begin position="122"/>
        <end position="142"/>
    </location>
</feature>
<feature type="transmembrane region" description="Helical" evidence="1">
    <location>
        <begin position="66"/>
        <end position="84"/>
    </location>
</feature>
<feature type="transmembrane region" description="Helical" evidence="1">
    <location>
        <begin position="9"/>
        <end position="27"/>
    </location>
</feature>
<reference evidence="2 3" key="1">
    <citation type="journal article" date="2015" name="Microbes Environ.">
        <title>Distribution and evolution of nitrogen fixation genes in the phylum bacteroidetes.</title>
        <authorList>
            <person name="Inoue J."/>
            <person name="Oshima K."/>
            <person name="Suda W."/>
            <person name="Sakamoto M."/>
            <person name="Iino T."/>
            <person name="Noda S."/>
            <person name="Hongoh Y."/>
            <person name="Hattori M."/>
            <person name="Ohkuma M."/>
        </authorList>
    </citation>
    <scope>NUCLEOTIDE SEQUENCE [LARGE SCALE GENOMIC DNA]</scope>
    <source>
        <strain evidence="2 3">JCM 15093</strain>
    </source>
</reference>
<gene>
    <name evidence="2" type="ORF">JCM15093_574</name>
</gene>
<keyword evidence="3" id="KW-1185">Reference proteome</keyword>
<evidence type="ECO:0008006" key="4">
    <source>
        <dbReference type="Google" id="ProtNLM"/>
    </source>
</evidence>
<dbReference type="Pfam" id="PF03729">
    <property type="entry name" value="DUF308"/>
    <property type="match status" value="2"/>
</dbReference>
<dbReference type="Proteomes" id="UP000027601">
    <property type="component" value="Unassembled WGS sequence"/>
</dbReference>
<feature type="transmembrane region" description="Helical" evidence="1">
    <location>
        <begin position="90"/>
        <end position="110"/>
    </location>
</feature>
<dbReference type="EMBL" id="BAJS01000002">
    <property type="protein sequence ID" value="GAK35479.1"/>
    <property type="molecule type" value="Genomic_DNA"/>
</dbReference>
<protein>
    <recommendedName>
        <fullName evidence="4">Acid-resistance membrane protein</fullName>
    </recommendedName>
</protein>
<accession>A0A069D5L2</accession>
<evidence type="ECO:0000313" key="3">
    <source>
        <dbReference type="Proteomes" id="UP000027601"/>
    </source>
</evidence>
<keyword evidence="1" id="KW-0472">Membrane</keyword>
<dbReference type="InterPro" id="IPR005325">
    <property type="entry name" value="DUF308_memb"/>
</dbReference>
<dbReference type="PANTHER" id="PTHR34989:SF1">
    <property type="entry name" value="PROTEIN HDED"/>
    <property type="match status" value="1"/>
</dbReference>
<dbReference type="GO" id="GO:0005886">
    <property type="term" value="C:plasma membrane"/>
    <property type="evidence" value="ECO:0007669"/>
    <property type="project" value="TreeGrafter"/>
</dbReference>
<dbReference type="STRING" id="1121097.GCA_000428125_01209"/>
<comment type="caution">
    <text evidence="2">The sequence shown here is derived from an EMBL/GenBank/DDBJ whole genome shotgun (WGS) entry which is preliminary data.</text>
</comment>
<dbReference type="eggNOG" id="COG3247">
    <property type="taxonomic scope" value="Bacteria"/>
</dbReference>
<evidence type="ECO:0000256" key="1">
    <source>
        <dbReference type="SAM" id="Phobius"/>
    </source>
</evidence>
<evidence type="ECO:0000313" key="2">
    <source>
        <dbReference type="EMBL" id="GAK35479.1"/>
    </source>
</evidence>
<feature type="transmembrane region" description="Helical" evidence="1">
    <location>
        <begin position="148"/>
        <end position="168"/>
    </location>
</feature>
<name>A0A069D5L2_9BACE</name>
<keyword evidence="1" id="KW-0812">Transmembrane</keyword>
<feature type="transmembrane region" description="Helical" evidence="1">
    <location>
        <begin position="33"/>
        <end position="54"/>
    </location>
</feature>
<keyword evidence="1" id="KW-1133">Transmembrane helix</keyword>
<proteinExistence type="predicted"/>
<dbReference type="PANTHER" id="PTHR34989">
    <property type="entry name" value="PROTEIN HDED"/>
    <property type="match status" value="1"/>
</dbReference>
<sequence>MSMKTVNNSLMRIIFAMIIGLVLVVWPDAAANYMAITIGILFIIPGIISTVGYFANKNMPELSTRFPIEAVGSILLGLWLVIMPDFFVNILMFLLGFILIMAGIQQIASLFSARKWVRVPGLFYVIPVLILLAGIIILLNPVETLNTTFIIIGITCLVYAIAELINWFKFLRLKPQNKMIAPVEDAEIIEDEA</sequence>
<dbReference type="AlphaFoldDB" id="A0A069D5L2"/>
<dbReference type="InterPro" id="IPR052712">
    <property type="entry name" value="Acid_resist_chaperone_HdeD"/>
</dbReference>